<reference evidence="6" key="1">
    <citation type="submission" date="2019-11" db="EMBL/GenBank/DDBJ databases">
        <authorList>
            <person name="Feng L."/>
        </authorList>
    </citation>
    <scope>NUCLEOTIDE SEQUENCE</scope>
    <source>
        <strain evidence="6">CnexileLFYP112</strain>
    </source>
</reference>
<dbReference type="InterPro" id="IPR050377">
    <property type="entry name" value="Radical_SAM_PqqE_MftC-like"/>
</dbReference>
<dbReference type="GO" id="GO:0003824">
    <property type="term" value="F:catalytic activity"/>
    <property type="evidence" value="ECO:0007669"/>
    <property type="project" value="InterPro"/>
</dbReference>
<dbReference type="EMBL" id="CACRTG010000002">
    <property type="protein sequence ID" value="VYS85133.1"/>
    <property type="molecule type" value="Genomic_DNA"/>
</dbReference>
<gene>
    <name evidence="6" type="primary">albA_1</name>
    <name evidence="6" type="ORF">CNLFYP112_01040</name>
</gene>
<dbReference type="GO" id="GO:0046872">
    <property type="term" value="F:metal ion binding"/>
    <property type="evidence" value="ECO:0007669"/>
    <property type="project" value="UniProtKB-KW"/>
</dbReference>
<evidence type="ECO:0000256" key="4">
    <source>
        <dbReference type="ARBA" id="ARBA00023014"/>
    </source>
</evidence>
<dbReference type="PANTHER" id="PTHR11228">
    <property type="entry name" value="RADICAL SAM DOMAIN PROTEIN"/>
    <property type="match status" value="1"/>
</dbReference>
<dbReference type="AlphaFoldDB" id="A0A6N2RUY2"/>
<evidence type="ECO:0000313" key="6">
    <source>
        <dbReference type="EMBL" id="VYS85133.1"/>
    </source>
</evidence>
<dbReference type="SFLD" id="SFLDG01067">
    <property type="entry name" value="SPASM/twitch_domain_containing"/>
    <property type="match status" value="1"/>
</dbReference>
<dbReference type="InterPro" id="IPR007197">
    <property type="entry name" value="rSAM"/>
</dbReference>
<keyword evidence="1" id="KW-0949">S-adenosyl-L-methionine</keyword>
<proteinExistence type="predicted"/>
<dbReference type="InterPro" id="IPR058240">
    <property type="entry name" value="rSAM_sf"/>
</dbReference>
<accession>A0A6N2RUY2</accession>
<dbReference type="SFLD" id="SFLDS00029">
    <property type="entry name" value="Radical_SAM"/>
    <property type="match status" value="1"/>
</dbReference>
<evidence type="ECO:0000256" key="1">
    <source>
        <dbReference type="ARBA" id="ARBA00022691"/>
    </source>
</evidence>
<dbReference type="Pfam" id="PF04055">
    <property type="entry name" value="Radical_SAM"/>
    <property type="match status" value="1"/>
</dbReference>
<name>A0A6N2RUY2_9FIRM</name>
<sequence>MKLSSFIYFANFGIKTILFKKKEPILGTIIVTDKCNLKCKHCSVNNVTAIIHPYSQIRKEMQQLYDMGIRILFFCGGETFLWKDGTRCLQDLVIEAKEMGFLIVNVVTNGTFPLDLPEADLILLSIDGDREHHNAIRGNTYDIIMENIKNATSDNICFYMAINQINKNTVQDVCIAARDTKNVRAVSFNFHTPYPDTKELALSKKEKADCCEVIKKMMKENVPVFNLQSAFPYLINNNFPTPCDQCVVIENGKLSTCGRCIDIPGLCDECGYFFVAEYTLLFKGTPKIIFEMLKTYLKYI</sequence>
<organism evidence="6">
    <name type="scientific">[Clostridium] nexile</name>
    <dbReference type="NCBI Taxonomy" id="29361"/>
    <lineage>
        <taxon>Bacteria</taxon>
        <taxon>Bacillati</taxon>
        <taxon>Bacillota</taxon>
        <taxon>Clostridia</taxon>
        <taxon>Lachnospirales</taxon>
        <taxon>Lachnospiraceae</taxon>
        <taxon>Tyzzerella</taxon>
    </lineage>
</organism>
<dbReference type="SUPFAM" id="SSF102114">
    <property type="entry name" value="Radical SAM enzymes"/>
    <property type="match status" value="1"/>
</dbReference>
<evidence type="ECO:0000256" key="3">
    <source>
        <dbReference type="ARBA" id="ARBA00023004"/>
    </source>
</evidence>
<dbReference type="Gene3D" id="3.20.20.70">
    <property type="entry name" value="Aldolase class I"/>
    <property type="match status" value="1"/>
</dbReference>
<dbReference type="GO" id="GO:0051536">
    <property type="term" value="F:iron-sulfur cluster binding"/>
    <property type="evidence" value="ECO:0007669"/>
    <property type="project" value="UniProtKB-KW"/>
</dbReference>
<keyword evidence="2" id="KW-0479">Metal-binding</keyword>
<dbReference type="PROSITE" id="PS51918">
    <property type="entry name" value="RADICAL_SAM"/>
    <property type="match status" value="1"/>
</dbReference>
<evidence type="ECO:0000259" key="5">
    <source>
        <dbReference type="PROSITE" id="PS51918"/>
    </source>
</evidence>
<dbReference type="CDD" id="cd01335">
    <property type="entry name" value="Radical_SAM"/>
    <property type="match status" value="1"/>
</dbReference>
<feature type="domain" description="Radical SAM core" evidence="5">
    <location>
        <begin position="21"/>
        <end position="226"/>
    </location>
</feature>
<evidence type="ECO:0000256" key="2">
    <source>
        <dbReference type="ARBA" id="ARBA00022723"/>
    </source>
</evidence>
<protein>
    <submittedName>
        <fullName evidence="6">Antilisterial bacteriocin subtilosin biosynthesis protein AlbA</fullName>
    </submittedName>
</protein>
<keyword evidence="4" id="KW-0411">Iron-sulfur</keyword>
<keyword evidence="3" id="KW-0408">Iron</keyword>
<dbReference type="PANTHER" id="PTHR11228:SF7">
    <property type="entry name" value="PQQA PEPTIDE CYCLASE"/>
    <property type="match status" value="1"/>
</dbReference>
<dbReference type="InterPro" id="IPR013785">
    <property type="entry name" value="Aldolase_TIM"/>
</dbReference>